<sequence length="126" mass="14321">MSEKFIILKFNFTGLEHIQAEVDHIELQFETMLSLRECTAYFKGDIAVTPGLDIANYDWTLNIDSIIPVSNNGQGNRKVNLDTEGLESLRRELLSIRLSALTSFEVLDEISKKCERVFREASLKPA</sequence>
<protein>
    <submittedName>
        <fullName evidence="1">Uncharacterized protein</fullName>
    </submittedName>
</protein>
<proteinExistence type="predicted"/>
<dbReference type="EMBL" id="MDBP01000014">
    <property type="protein sequence ID" value="PMP17825.1"/>
    <property type="molecule type" value="Genomic_DNA"/>
</dbReference>
<accession>A0A2N7NNE2</accession>
<reference evidence="2 4" key="4">
    <citation type="submission" date="2019-04" db="EMBL/GenBank/DDBJ databases">
        <title>A reverse ecology approach based on a biological definition of microbial populations.</title>
        <authorList>
            <person name="Arevalo P."/>
            <person name="Vaninsberghe D."/>
            <person name="Elsherbini J."/>
            <person name="Gore J."/>
            <person name="Polz M."/>
        </authorList>
    </citation>
    <scope>NUCLEOTIDE SEQUENCE [LARGE SCALE GENOMIC DNA]</scope>
    <source>
        <strain evidence="2 4">10N.222.45.A8</strain>
    </source>
</reference>
<reference evidence="1" key="2">
    <citation type="submission" date="2016-07" db="EMBL/GenBank/DDBJ databases">
        <authorList>
            <person name="Wan K."/>
            <person name="Booth B."/>
            <person name="Spirohn K."/>
            <person name="Hao T."/>
            <person name="Hu Y."/>
            <person name="Calderwood M."/>
            <person name="Hill D."/>
            <person name="Mohr S."/>
            <person name="Vidal M."/>
            <person name="Celniker S."/>
            <person name="Perrimon N."/>
        </authorList>
    </citation>
    <scope>NUCLEOTIDE SEQUENCE</scope>
    <source>
        <strain evidence="1">10N.222.48.A2</strain>
    </source>
</reference>
<evidence type="ECO:0000313" key="4">
    <source>
        <dbReference type="Proteomes" id="UP000308018"/>
    </source>
</evidence>
<gene>
    <name evidence="1" type="ORF">BCS92_05300</name>
    <name evidence="2" type="ORF">FC057_20295</name>
</gene>
<name>A0A2N7NNE2_9VIBR</name>
<evidence type="ECO:0000313" key="3">
    <source>
        <dbReference type="Proteomes" id="UP000235579"/>
    </source>
</evidence>
<comment type="caution">
    <text evidence="1">The sequence shown here is derived from an EMBL/GenBank/DDBJ whole genome shotgun (WGS) entry which is preliminary data.</text>
</comment>
<reference evidence="1" key="3">
    <citation type="journal article" date="2018" name="Nature">
        <title>A major lineage of non-tailed dsDNA viruses as unrecognized killers of marine bacteria.</title>
        <authorList>
            <person name="Kauffman K.M."/>
            <person name="Hussain F.A."/>
            <person name="Yang J."/>
            <person name="Arevalo P."/>
            <person name="Brown J.M."/>
            <person name="Chang W.K."/>
            <person name="VanInsberghe D."/>
            <person name="Elsherbini J."/>
            <person name="Sharma R.S."/>
            <person name="Cutler M.B."/>
            <person name="Kelly L."/>
            <person name="Polz M.F."/>
        </authorList>
    </citation>
    <scope>NUCLEOTIDE SEQUENCE</scope>
    <source>
        <strain evidence="1">10N.222.48.A2</strain>
    </source>
</reference>
<evidence type="ECO:0000313" key="1">
    <source>
        <dbReference type="EMBL" id="PMP17825.1"/>
    </source>
</evidence>
<dbReference type="RefSeq" id="WP_102257472.1">
    <property type="nucleotide sequence ID" value="NZ_MDBG01000173.1"/>
</dbReference>
<evidence type="ECO:0000313" key="2">
    <source>
        <dbReference type="EMBL" id="TKG29029.1"/>
    </source>
</evidence>
<organism evidence="1 3">
    <name type="scientific">Vibrio tasmaniensis</name>
    <dbReference type="NCBI Taxonomy" id="212663"/>
    <lineage>
        <taxon>Bacteria</taxon>
        <taxon>Pseudomonadati</taxon>
        <taxon>Pseudomonadota</taxon>
        <taxon>Gammaproteobacteria</taxon>
        <taxon>Vibrionales</taxon>
        <taxon>Vibrionaceae</taxon>
        <taxon>Vibrio</taxon>
    </lineage>
</organism>
<dbReference type="AlphaFoldDB" id="A0A2N7NNE2"/>
<reference evidence="3" key="1">
    <citation type="submission" date="2016-07" db="EMBL/GenBank/DDBJ databases">
        <title>Nontailed viruses are major unrecognized killers of bacteria in the ocean.</title>
        <authorList>
            <person name="Kauffman K."/>
            <person name="Hussain F."/>
            <person name="Yang J."/>
            <person name="Arevalo P."/>
            <person name="Brown J."/>
            <person name="Cutler M."/>
            <person name="Kelly L."/>
            <person name="Polz M.F."/>
        </authorList>
    </citation>
    <scope>NUCLEOTIDE SEQUENCE [LARGE SCALE GENOMIC DNA]</scope>
    <source>
        <strain evidence="3">10N.222.48.A2</strain>
    </source>
</reference>
<dbReference type="Proteomes" id="UP000308018">
    <property type="component" value="Unassembled WGS sequence"/>
</dbReference>
<dbReference type="Proteomes" id="UP000235579">
    <property type="component" value="Unassembled WGS sequence"/>
</dbReference>
<dbReference type="EMBL" id="SYVV01000037">
    <property type="protein sequence ID" value="TKG29029.1"/>
    <property type="molecule type" value="Genomic_DNA"/>
</dbReference>